<evidence type="ECO:0000259" key="4">
    <source>
        <dbReference type="SMART" id="SM00484"/>
    </source>
</evidence>
<proteinExistence type="predicted"/>
<sequence>MGVPQIWELIREHQQEPTPRYPVGVALPGKRIAIDAYHILFECGFFNRTENIQDLSKPILNLTHRLKELVALDLWFLLVFDGCDKPTKIRRTSKQGKSTGQEYINDSSDVLVDSVSDPILNVIHQILNKLNISWVTTTGEGEAYCCYLQSNLHVVDYVWSNDSDCFIFGGDKILKNYSRQFEDVGVTSEYNKYFDKQKNNYITLVDYQDLVDNHLMLNKQQLLLYSILLGADYNTGVKGLGKVKSLKIVEHKEPNFGQLFHDIFNDIDDTNKLQKEVEYERFQKTVYQYCQKHTKSLFGKNYGGSLLSTDKDNFEGWPSIDIVLHYFHPSMNKVFNDSVLEPTYSNINRSQGYDRIDFLALKDLFQKYEFGNITNFDRWFHNTMHEMFLLKYILYGQNDGVDAETLRHNVKITEEKNEFVNNINRDISYWKVRYNSFLRGVIYRGNEGSPSKRSPTRSPVRSPKNSPTKSPTKSPTRSPTKRQIDILEYPYGMWIAKNCIPDNHPLVLDFQDRETMRLEQELQKKQAKNKNMSPKKRLNQYKQSTTLDSFFKRSSTPILSSARMSESPQPIIMNKLNGIRKRLFVENDETESDTNNESTAILPKAQQQISTVPNHSDTEDTDDSLIILEEISVLPRTPFERPVTTISPTKRHKQSNNIVNSIEYNDNLKIRTPEKNRIRELPPRVNSNISVLDEMFNSNATGVIESPKKPPFLARTDTFGSTTSKRSILDDINCELDEMVKEMNENDTDSTLSTVSDNDDSAKNRIQEDAFNESDDQLFDL</sequence>
<dbReference type="SMART" id="SM00484">
    <property type="entry name" value="XPGI"/>
    <property type="match status" value="1"/>
</dbReference>
<evidence type="ECO:0000256" key="2">
    <source>
        <dbReference type="ARBA" id="ARBA00022801"/>
    </source>
</evidence>
<dbReference type="OrthoDB" id="2959108at2759"/>
<dbReference type="SUPFAM" id="SSF47807">
    <property type="entry name" value="5' to 3' exonuclease, C-terminal subdomain"/>
    <property type="match status" value="1"/>
</dbReference>
<dbReference type="AlphaFoldDB" id="A0A1X7RAN6"/>
<evidence type="ECO:0000256" key="3">
    <source>
        <dbReference type="SAM" id="MobiDB-lite"/>
    </source>
</evidence>
<evidence type="ECO:0000259" key="5">
    <source>
        <dbReference type="SMART" id="SM00485"/>
    </source>
</evidence>
<name>A0A1X7RAN6_9SACH</name>
<dbReference type="GO" id="GO:0005634">
    <property type="term" value="C:nucleus"/>
    <property type="evidence" value="ECO:0007669"/>
    <property type="project" value="TreeGrafter"/>
</dbReference>
<keyword evidence="2" id="KW-0378">Hydrolase</keyword>
<feature type="compositionally biased region" description="Polar residues" evidence="3">
    <location>
        <begin position="448"/>
        <end position="478"/>
    </location>
</feature>
<feature type="domain" description="XPG-I" evidence="4">
    <location>
        <begin position="128"/>
        <end position="207"/>
    </location>
</feature>
<evidence type="ECO:0000256" key="1">
    <source>
        <dbReference type="ARBA" id="ARBA00022722"/>
    </source>
</evidence>
<gene>
    <name evidence="6" type="ORF">KASA_0F01507G</name>
</gene>
<feature type="region of interest" description="Disordered" evidence="3">
    <location>
        <begin position="445"/>
        <end position="482"/>
    </location>
</feature>
<dbReference type="Pfam" id="PF00867">
    <property type="entry name" value="XPG_I"/>
    <property type="match status" value="1"/>
</dbReference>
<evidence type="ECO:0000313" key="6">
    <source>
        <dbReference type="EMBL" id="SMN22733.1"/>
    </source>
</evidence>
<keyword evidence="1" id="KW-0540">Nuclease</keyword>
<dbReference type="SMART" id="SM00485">
    <property type="entry name" value="XPGN"/>
    <property type="match status" value="1"/>
</dbReference>
<organism evidence="6 7">
    <name type="scientific">Maudiozyma saulgeensis</name>
    <dbReference type="NCBI Taxonomy" id="1789683"/>
    <lineage>
        <taxon>Eukaryota</taxon>
        <taxon>Fungi</taxon>
        <taxon>Dikarya</taxon>
        <taxon>Ascomycota</taxon>
        <taxon>Saccharomycotina</taxon>
        <taxon>Saccharomycetes</taxon>
        <taxon>Saccharomycetales</taxon>
        <taxon>Saccharomycetaceae</taxon>
        <taxon>Maudiozyma</taxon>
    </lineage>
</organism>
<dbReference type="Gene3D" id="3.40.50.1010">
    <property type="entry name" value="5'-nuclease"/>
    <property type="match status" value="1"/>
</dbReference>
<dbReference type="InterPro" id="IPR006086">
    <property type="entry name" value="XPG-I_dom"/>
</dbReference>
<evidence type="ECO:0000313" key="7">
    <source>
        <dbReference type="Proteomes" id="UP000196158"/>
    </source>
</evidence>
<dbReference type="EMBL" id="FXLY01000013">
    <property type="protein sequence ID" value="SMN22733.1"/>
    <property type="molecule type" value="Genomic_DNA"/>
</dbReference>
<protein>
    <submittedName>
        <fullName evidence="6">Similar to Saccharomyces cerevisiae YER041W YEN1 Holliday junction resolvase</fullName>
    </submittedName>
</protein>
<dbReference type="GO" id="GO:0017108">
    <property type="term" value="F:5'-flap endonuclease activity"/>
    <property type="evidence" value="ECO:0007669"/>
    <property type="project" value="TreeGrafter"/>
</dbReference>
<accession>A0A1X7RAN6</accession>
<dbReference type="SUPFAM" id="SSF88723">
    <property type="entry name" value="PIN domain-like"/>
    <property type="match status" value="1"/>
</dbReference>
<reference evidence="6 7" key="1">
    <citation type="submission" date="2017-04" db="EMBL/GenBank/DDBJ databases">
        <authorList>
            <person name="Afonso C.L."/>
            <person name="Miller P.J."/>
            <person name="Scott M.A."/>
            <person name="Spackman E."/>
            <person name="Goraichik I."/>
            <person name="Dimitrov K.M."/>
            <person name="Suarez D.L."/>
            <person name="Swayne D.E."/>
        </authorList>
    </citation>
    <scope>NUCLEOTIDE SEQUENCE [LARGE SCALE GENOMIC DNA]</scope>
</reference>
<dbReference type="CDD" id="cd09870">
    <property type="entry name" value="PIN_YEN1"/>
    <property type="match status" value="1"/>
</dbReference>
<dbReference type="GO" id="GO:0005737">
    <property type="term" value="C:cytoplasm"/>
    <property type="evidence" value="ECO:0007669"/>
    <property type="project" value="TreeGrafter"/>
</dbReference>
<dbReference type="PANTHER" id="PTHR11081:SF72">
    <property type="entry name" value="HOLLIDAY JUNCTION RESOLVASE YEN1"/>
    <property type="match status" value="1"/>
</dbReference>
<dbReference type="GO" id="GO:0008409">
    <property type="term" value="F:5'-3' exonuclease activity"/>
    <property type="evidence" value="ECO:0007669"/>
    <property type="project" value="TreeGrafter"/>
</dbReference>
<dbReference type="InterPro" id="IPR036279">
    <property type="entry name" value="5-3_exonuclease_C_sf"/>
</dbReference>
<feature type="region of interest" description="Disordered" evidence="3">
    <location>
        <begin position="744"/>
        <end position="765"/>
    </location>
</feature>
<dbReference type="Proteomes" id="UP000196158">
    <property type="component" value="Unassembled WGS sequence"/>
</dbReference>
<dbReference type="PRINTS" id="PR00853">
    <property type="entry name" value="XPGRADSUPER"/>
</dbReference>
<dbReference type="InterPro" id="IPR006084">
    <property type="entry name" value="XPG/Rad2"/>
</dbReference>
<keyword evidence="7" id="KW-1185">Reference proteome</keyword>
<dbReference type="STRING" id="1789683.A0A1X7RAN6"/>
<dbReference type="GO" id="GO:0006281">
    <property type="term" value="P:DNA repair"/>
    <property type="evidence" value="ECO:0007669"/>
    <property type="project" value="UniProtKB-ARBA"/>
</dbReference>
<dbReference type="PANTHER" id="PTHR11081">
    <property type="entry name" value="FLAP ENDONUCLEASE FAMILY MEMBER"/>
    <property type="match status" value="1"/>
</dbReference>
<dbReference type="InterPro" id="IPR006085">
    <property type="entry name" value="XPG_DNA_repair_N"/>
</dbReference>
<dbReference type="Gene3D" id="1.10.150.20">
    <property type="entry name" value="5' to 3' exonuclease, C-terminal subdomain"/>
    <property type="match status" value="1"/>
</dbReference>
<dbReference type="InterPro" id="IPR029060">
    <property type="entry name" value="PIN-like_dom_sf"/>
</dbReference>
<feature type="domain" description="XPG N-terminal" evidence="5">
    <location>
        <begin position="1"/>
        <end position="98"/>
    </location>
</feature>